<evidence type="ECO:0000313" key="1">
    <source>
        <dbReference type="EMBL" id="XBT84650.1"/>
    </source>
</evidence>
<evidence type="ECO:0008006" key="2">
    <source>
        <dbReference type="Google" id="ProtNLM"/>
    </source>
</evidence>
<dbReference type="EMBL" id="CP157974">
    <property type="protein sequence ID" value="XBT84650.1"/>
    <property type="molecule type" value="Genomic_DNA"/>
</dbReference>
<gene>
    <name evidence="1" type="ORF">ABIH81_14950</name>
</gene>
<dbReference type="RefSeq" id="WP_349880831.1">
    <property type="nucleotide sequence ID" value="NZ_CP157974.1"/>
</dbReference>
<reference evidence="1" key="1">
    <citation type="submission" date="2024-06" db="EMBL/GenBank/DDBJ databases">
        <title>Micromonospora sp. strain HUAS YX12 genome sequences.</title>
        <authorList>
            <person name="Mo P."/>
        </authorList>
    </citation>
    <scope>NUCLEOTIDE SEQUENCE</scope>
    <source>
        <strain evidence="1">HUAS YX12</strain>
    </source>
</reference>
<dbReference type="AlphaFoldDB" id="A0AAU7RB96"/>
<sequence length="320" mass="36046">MALKRVYLDQRDWITLARQHYGRTDDKEIAGVLALIREASAAGHASFPLSAAHYIETFRQRDPARRRRLGAFMAEISRFHAIADAPVLLEAEVHASLCARAGLRPTKQPKPFGRGVVHALSIDKPHYFEDADLEKRAIAQFGAEAVFDYFEWASITGPNKELPADGIALPSNEFAQRQLDFERETAEKLQKWGHSSDRAHRLVLAQEAQDIVDLVNKESVATGIDMWFYITSSRETLTDFMLSLPAKGAICRLRMSAHEDQRFRWHKGDLNDMTALGTAAGYCDVVVSEKHWGSILRRHAEHLHAKVTSNLRDLPQLLVG</sequence>
<name>A0AAU7RB96_9ACTN</name>
<protein>
    <recommendedName>
        <fullName evidence="2">DUF4935 domain-containing protein</fullName>
    </recommendedName>
</protein>
<proteinExistence type="predicted"/>
<organism evidence="1">
    <name type="scientific">Micromonospora sp. HUAS YX12</name>
    <dbReference type="NCBI Taxonomy" id="3156396"/>
    <lineage>
        <taxon>Bacteria</taxon>
        <taxon>Bacillati</taxon>
        <taxon>Actinomycetota</taxon>
        <taxon>Actinomycetes</taxon>
        <taxon>Micromonosporales</taxon>
        <taxon>Micromonosporaceae</taxon>
        <taxon>Micromonospora</taxon>
    </lineage>
</organism>
<accession>A0AAU7RB96</accession>